<dbReference type="AlphaFoldDB" id="A0A1H5LJQ7"/>
<dbReference type="Pfam" id="PF13614">
    <property type="entry name" value="AAA_31"/>
    <property type="match status" value="1"/>
</dbReference>
<dbReference type="PANTHER" id="PTHR13696">
    <property type="entry name" value="P-LOOP CONTAINING NUCLEOSIDE TRIPHOSPHATE HYDROLASE"/>
    <property type="match status" value="1"/>
</dbReference>
<evidence type="ECO:0000256" key="2">
    <source>
        <dbReference type="ARBA" id="ARBA00059092"/>
    </source>
</evidence>
<evidence type="ECO:0000313" key="5">
    <source>
        <dbReference type="EMBL" id="SEE76767.1"/>
    </source>
</evidence>
<evidence type="ECO:0000256" key="3">
    <source>
        <dbReference type="SAM" id="MobiDB-lite"/>
    </source>
</evidence>
<name>A0A1H5LJQ7_9MICO</name>
<dbReference type="InterPro" id="IPR025669">
    <property type="entry name" value="AAA_dom"/>
</dbReference>
<dbReference type="STRING" id="648782.SAMN04488554_2827"/>
<dbReference type="CDD" id="cd02042">
    <property type="entry name" value="ParAB_family"/>
    <property type="match status" value="1"/>
</dbReference>
<dbReference type="FunFam" id="3.40.50.300:FF:000285">
    <property type="entry name" value="Sporulation initiation inhibitor Soj"/>
    <property type="match status" value="1"/>
</dbReference>
<proteinExistence type="inferred from homology"/>
<dbReference type="InterPro" id="IPR050678">
    <property type="entry name" value="DNA_Partitioning_ATPase"/>
</dbReference>
<dbReference type="SUPFAM" id="SSF52540">
    <property type="entry name" value="P-loop containing nucleoside triphosphate hydrolases"/>
    <property type="match status" value="1"/>
</dbReference>
<reference evidence="6" key="1">
    <citation type="submission" date="2016-10" db="EMBL/GenBank/DDBJ databases">
        <authorList>
            <person name="Varghese N."/>
            <person name="Submissions S."/>
        </authorList>
    </citation>
    <scope>NUCLEOTIDE SEQUENCE [LARGE SCALE GENOMIC DNA]</scope>
    <source>
        <strain evidence="6">DSM 21368</strain>
    </source>
</reference>
<dbReference type="Proteomes" id="UP000199220">
    <property type="component" value="Unassembled WGS sequence"/>
</dbReference>
<dbReference type="InterPro" id="IPR027417">
    <property type="entry name" value="P-loop_NTPase"/>
</dbReference>
<sequence>MDQDDVDTGLRPYSDVTKPLSPDDERRLALIDAIPVMDESTPLAAQLAVDARRRIELAGQKFPPPLQTRVFTVANQKGGVGKTTTSVNLAAALATSGLRVLVIDNDPQGNASTALGIEHQSGVPSTYDVLINDVGLEEVVQESAVIPGLYCAPATIDLSGAEIELVSMVARENRLRNALASYLKGRSQRGEPRIDYVFVDCPPSLGLLTVNAFVTAREVLIPIQCEYYALEGLSQLLNNINLIRAHLNPALHVSTILLTMFDGRTNLAQQVAEEVREHFPDQTLRTAVPRSVRISEAPSYGQTVLTYDGGSTGALAYLEAAREIARRGVEPRNDYAQVGSGSDSGTRNEGDQQ</sequence>
<evidence type="ECO:0000259" key="4">
    <source>
        <dbReference type="Pfam" id="PF13614"/>
    </source>
</evidence>
<feature type="region of interest" description="Disordered" evidence="3">
    <location>
        <begin position="330"/>
        <end position="353"/>
    </location>
</feature>
<feature type="domain" description="AAA" evidence="4">
    <location>
        <begin position="69"/>
        <end position="252"/>
    </location>
</feature>
<keyword evidence="6" id="KW-1185">Reference proteome</keyword>
<comment type="similarity">
    <text evidence="1">Belongs to the ParA family.</text>
</comment>
<dbReference type="EMBL" id="FNTX01000002">
    <property type="protein sequence ID" value="SEE76767.1"/>
    <property type="molecule type" value="Genomic_DNA"/>
</dbReference>
<feature type="region of interest" description="Disordered" evidence="3">
    <location>
        <begin position="1"/>
        <end position="21"/>
    </location>
</feature>
<gene>
    <name evidence="5" type="ORF">SAMN04488554_2827</name>
</gene>
<evidence type="ECO:0000313" key="6">
    <source>
        <dbReference type="Proteomes" id="UP000199220"/>
    </source>
</evidence>
<dbReference type="Gene3D" id="3.40.50.300">
    <property type="entry name" value="P-loop containing nucleotide triphosphate hydrolases"/>
    <property type="match status" value="1"/>
</dbReference>
<dbReference type="PANTHER" id="PTHR13696:SF52">
    <property type="entry name" value="PARA FAMILY PROTEIN CT_582"/>
    <property type="match status" value="1"/>
</dbReference>
<organism evidence="5 6">
    <name type="scientific">Ruania alba</name>
    <dbReference type="NCBI Taxonomy" id="648782"/>
    <lineage>
        <taxon>Bacteria</taxon>
        <taxon>Bacillati</taxon>
        <taxon>Actinomycetota</taxon>
        <taxon>Actinomycetes</taxon>
        <taxon>Micrococcales</taxon>
        <taxon>Ruaniaceae</taxon>
        <taxon>Ruania</taxon>
    </lineage>
</organism>
<comment type="function">
    <text evidence="2">May play a role in septum formation.</text>
</comment>
<accession>A0A1H5LJQ7</accession>
<protein>
    <submittedName>
        <fullName evidence="5">Chromosome partitioning protein</fullName>
    </submittedName>
</protein>
<evidence type="ECO:0000256" key="1">
    <source>
        <dbReference type="ARBA" id="ARBA00006976"/>
    </source>
</evidence>